<evidence type="ECO:0000256" key="1">
    <source>
        <dbReference type="SAM" id="Phobius"/>
    </source>
</evidence>
<organism evidence="3 4">
    <name type="scientific">Multifurca ochricompacta</name>
    <dbReference type="NCBI Taxonomy" id="376703"/>
    <lineage>
        <taxon>Eukaryota</taxon>
        <taxon>Fungi</taxon>
        <taxon>Dikarya</taxon>
        <taxon>Basidiomycota</taxon>
        <taxon>Agaricomycotina</taxon>
        <taxon>Agaricomycetes</taxon>
        <taxon>Russulales</taxon>
        <taxon>Russulaceae</taxon>
        <taxon>Multifurca</taxon>
    </lineage>
</organism>
<dbReference type="Proteomes" id="UP001203297">
    <property type="component" value="Unassembled WGS sequence"/>
</dbReference>
<name>A0AAD4QIR1_9AGAM</name>
<keyword evidence="1" id="KW-0812">Transmembrane</keyword>
<keyword evidence="1" id="KW-1133">Transmembrane helix</keyword>
<protein>
    <recommendedName>
        <fullName evidence="2">DUF6535 domain-containing protein</fullName>
    </recommendedName>
</protein>
<feature type="transmembrane region" description="Helical" evidence="1">
    <location>
        <begin position="142"/>
        <end position="160"/>
    </location>
</feature>
<dbReference type="AlphaFoldDB" id="A0AAD4QIR1"/>
<evidence type="ECO:0000259" key="2">
    <source>
        <dbReference type="Pfam" id="PF20153"/>
    </source>
</evidence>
<evidence type="ECO:0000313" key="3">
    <source>
        <dbReference type="EMBL" id="KAI0289691.1"/>
    </source>
</evidence>
<feature type="domain" description="DUF6535" evidence="2">
    <location>
        <begin position="9"/>
        <end position="134"/>
    </location>
</feature>
<dbReference type="EMBL" id="WTXG01000287">
    <property type="protein sequence ID" value="KAI0289691.1"/>
    <property type="molecule type" value="Genomic_DNA"/>
</dbReference>
<evidence type="ECO:0000313" key="4">
    <source>
        <dbReference type="Proteomes" id="UP001203297"/>
    </source>
</evidence>
<comment type="caution">
    <text evidence="3">The sequence shown here is derived from an EMBL/GenBank/DDBJ whole genome shotgun (WGS) entry which is preliminary data.</text>
</comment>
<keyword evidence="4" id="KW-1185">Reference proteome</keyword>
<dbReference type="InterPro" id="IPR045338">
    <property type="entry name" value="DUF6535"/>
</dbReference>
<dbReference type="Pfam" id="PF20153">
    <property type="entry name" value="DUF6535"/>
    <property type="match status" value="1"/>
</dbReference>
<keyword evidence="1" id="KW-0472">Membrane</keyword>
<sequence length="225" mass="25544">MLADVIFLMYKKLSSDSALCVIERHPNISPPPPLYTESSFRPTSSAIRVNILWFLSLTLSLTCALAATLMQQWARRYLQLAQAQATLYKRARTRAYLFEGVQAFRLSQVVEAVPALLHVAVFLFFAGLVEFLFSINIIVARVVFVVTCFFGGTHILLTFLPNVRPNCPYRTPFSRDSYKWFLVAPTAPMFLVFACLRYLVHSVRMARALSMKPPSIASPLFHYKP</sequence>
<feature type="transmembrane region" description="Helical" evidence="1">
    <location>
        <begin position="115"/>
        <end position="135"/>
    </location>
</feature>
<feature type="transmembrane region" description="Helical" evidence="1">
    <location>
        <begin position="180"/>
        <end position="200"/>
    </location>
</feature>
<reference evidence="3" key="1">
    <citation type="journal article" date="2022" name="New Phytol.">
        <title>Evolutionary transition to the ectomycorrhizal habit in the genomes of a hyperdiverse lineage of mushroom-forming fungi.</title>
        <authorList>
            <person name="Looney B."/>
            <person name="Miyauchi S."/>
            <person name="Morin E."/>
            <person name="Drula E."/>
            <person name="Courty P.E."/>
            <person name="Kohler A."/>
            <person name="Kuo A."/>
            <person name="LaButti K."/>
            <person name="Pangilinan J."/>
            <person name="Lipzen A."/>
            <person name="Riley R."/>
            <person name="Andreopoulos W."/>
            <person name="He G."/>
            <person name="Johnson J."/>
            <person name="Nolan M."/>
            <person name="Tritt A."/>
            <person name="Barry K.W."/>
            <person name="Grigoriev I.V."/>
            <person name="Nagy L.G."/>
            <person name="Hibbett D."/>
            <person name="Henrissat B."/>
            <person name="Matheny P.B."/>
            <person name="Labbe J."/>
            <person name="Martin F.M."/>
        </authorList>
    </citation>
    <scope>NUCLEOTIDE SEQUENCE</scope>
    <source>
        <strain evidence="3">BPL690</strain>
    </source>
</reference>
<gene>
    <name evidence="3" type="ORF">B0F90DRAFT_1825968</name>
</gene>
<proteinExistence type="predicted"/>
<feature type="transmembrane region" description="Helical" evidence="1">
    <location>
        <begin position="51"/>
        <end position="70"/>
    </location>
</feature>
<accession>A0AAD4QIR1</accession>